<protein>
    <submittedName>
        <fullName evidence="2">Uncharacterized protein</fullName>
    </submittedName>
</protein>
<keyword evidence="1" id="KW-1133">Transmembrane helix</keyword>
<name>A0A267MJ60_9FIRM</name>
<keyword evidence="1" id="KW-0472">Membrane</keyword>
<dbReference type="NCBIfam" id="NF041644">
    <property type="entry name" value="CBO0543_fam"/>
    <property type="match status" value="1"/>
</dbReference>
<dbReference type="EMBL" id="NIBG01000007">
    <property type="protein sequence ID" value="PAB59566.1"/>
    <property type="molecule type" value="Genomic_DNA"/>
</dbReference>
<feature type="transmembrane region" description="Helical" evidence="1">
    <location>
        <begin position="29"/>
        <end position="51"/>
    </location>
</feature>
<feature type="transmembrane region" description="Helical" evidence="1">
    <location>
        <begin position="144"/>
        <end position="163"/>
    </location>
</feature>
<proteinExistence type="predicted"/>
<feature type="transmembrane region" description="Helical" evidence="1">
    <location>
        <begin position="88"/>
        <end position="107"/>
    </location>
</feature>
<dbReference type="Proteomes" id="UP000216024">
    <property type="component" value="Unassembled WGS sequence"/>
</dbReference>
<organism evidence="2 3">
    <name type="scientific">Anaeromicrobium sediminis</name>
    <dbReference type="NCBI Taxonomy" id="1478221"/>
    <lineage>
        <taxon>Bacteria</taxon>
        <taxon>Bacillati</taxon>
        <taxon>Bacillota</taxon>
        <taxon>Clostridia</taxon>
        <taxon>Peptostreptococcales</taxon>
        <taxon>Thermotaleaceae</taxon>
        <taxon>Anaeromicrobium</taxon>
    </lineage>
</organism>
<feature type="transmembrane region" description="Helical" evidence="1">
    <location>
        <begin position="63"/>
        <end position="82"/>
    </location>
</feature>
<dbReference type="InterPro" id="IPR048147">
    <property type="entry name" value="CBO0543-like"/>
</dbReference>
<accession>A0A267MJ60</accession>
<comment type="caution">
    <text evidence="2">The sequence shown here is derived from an EMBL/GenBank/DDBJ whole genome shotgun (WGS) entry which is preliminary data.</text>
</comment>
<dbReference type="AlphaFoldDB" id="A0A267MJ60"/>
<evidence type="ECO:0000313" key="3">
    <source>
        <dbReference type="Proteomes" id="UP000216024"/>
    </source>
</evidence>
<keyword evidence="1" id="KW-0812">Transmembrane</keyword>
<gene>
    <name evidence="2" type="ORF">CCE28_10155</name>
</gene>
<sequence>MHIIVSLLFMIVAFKWGDLKNWKLYYPTILYFAIGDLAYNFLTCNNPLWIYESPIFTHTFSDLLVLSIAFPSFVLVFLPHYPDGFMNQIIYIGICVFICSILEYISYSLGYFSYHNGWSIWWSAILYCIAFPLLILHYKKPLLVWPISIVLALGTLLLFDIPLKILK</sequence>
<evidence type="ECO:0000256" key="1">
    <source>
        <dbReference type="SAM" id="Phobius"/>
    </source>
</evidence>
<evidence type="ECO:0000313" key="2">
    <source>
        <dbReference type="EMBL" id="PAB59566.1"/>
    </source>
</evidence>
<reference evidence="2 3" key="1">
    <citation type="submission" date="2017-06" db="EMBL/GenBank/DDBJ databases">
        <title>Draft genome sequence of anaerobic fermentative bacterium Anaeromicrobium sediminis DY2726D isolated from West Pacific Ocean sediments.</title>
        <authorList>
            <person name="Zeng X."/>
        </authorList>
    </citation>
    <scope>NUCLEOTIDE SEQUENCE [LARGE SCALE GENOMIC DNA]</scope>
    <source>
        <strain evidence="2 3">DY2726D</strain>
    </source>
</reference>
<keyword evidence="3" id="KW-1185">Reference proteome</keyword>
<feature type="transmembrane region" description="Helical" evidence="1">
    <location>
        <begin position="119"/>
        <end position="138"/>
    </location>
</feature>